<organism evidence="2 3">
    <name type="scientific">Faecalibacter bovis</name>
    <dbReference type="NCBI Taxonomy" id="2898187"/>
    <lineage>
        <taxon>Bacteria</taxon>
        <taxon>Pseudomonadati</taxon>
        <taxon>Bacteroidota</taxon>
        <taxon>Flavobacteriia</taxon>
        <taxon>Flavobacteriales</taxon>
        <taxon>Weeksellaceae</taxon>
        <taxon>Faecalibacter</taxon>
    </lineage>
</organism>
<reference evidence="2 3" key="1">
    <citation type="journal article" date="2021" name="Int. J. Syst. Evol. Microbiol.">
        <title>Faecalibacter bovis sp. nov., isolated from cow faeces.</title>
        <authorList>
            <person name="Li F."/>
            <person name="Zhao W."/>
            <person name="Hong Q."/>
            <person name="Shao Q."/>
            <person name="Song J."/>
            <person name="Yang S."/>
        </authorList>
    </citation>
    <scope>NUCLEOTIDE SEQUENCE [LARGE SCALE GENOMIC DNA]</scope>
    <source>
        <strain evidence="2 3">ZY171143</strain>
    </source>
</reference>
<accession>A0ABX7XE21</accession>
<name>A0ABX7XE21_9FLAO</name>
<dbReference type="Proteomes" id="UP000672011">
    <property type="component" value="Chromosome"/>
</dbReference>
<protein>
    <recommendedName>
        <fullName evidence="4">Tetratricopeptide repeat protein</fullName>
    </recommendedName>
</protein>
<feature type="signal peptide" evidence="1">
    <location>
        <begin position="1"/>
        <end position="19"/>
    </location>
</feature>
<sequence length="400" mass="45078">MKKILFSLGLVLSLSTAFGQVNTEELNTNPAQLAEKYNALAKENLTKGDVTKASESLSKLAKYENGKVWQVRNKDTKKDEFYYSQADVDAAVAGGNYAKPKEITLAPKYGFLLQSQVSDLANKQLTDANNNLDTKKYDEAAQNFLNVYNLVEALGTKEEVYKYQAAISYYNGAKYEKGLAIIKELAKNNFTGVSANQTKNLNRDLYVLALNSLYSLKQYDPILDEALAKYPTDIDINSLATSIYQVTGNGDKLKSKIEENIKINPTDHLNYYNLGVLLMDDSSTEAKAQELFRKSIELNPKHVESYRNLIATYLTKDKSYTEKINNNLGNSKAEKAIYNENIAKRKELFSTVIPYLEKIHELDPKDITVVKNLAIAHRTVENTEKEDFYRALEKKMATGK</sequence>
<feature type="chain" id="PRO_5047231412" description="Tetratricopeptide repeat protein" evidence="1">
    <location>
        <begin position="20"/>
        <end position="400"/>
    </location>
</feature>
<evidence type="ECO:0000313" key="2">
    <source>
        <dbReference type="EMBL" id="QTV06177.1"/>
    </source>
</evidence>
<evidence type="ECO:0000256" key="1">
    <source>
        <dbReference type="SAM" id="SignalP"/>
    </source>
</evidence>
<dbReference type="SUPFAM" id="SSF48452">
    <property type="entry name" value="TPR-like"/>
    <property type="match status" value="2"/>
</dbReference>
<evidence type="ECO:0008006" key="4">
    <source>
        <dbReference type="Google" id="ProtNLM"/>
    </source>
</evidence>
<dbReference type="Gene3D" id="1.25.40.10">
    <property type="entry name" value="Tetratricopeptide repeat domain"/>
    <property type="match status" value="1"/>
</dbReference>
<dbReference type="EMBL" id="CP072842">
    <property type="protein sequence ID" value="QTV06177.1"/>
    <property type="molecule type" value="Genomic_DNA"/>
</dbReference>
<keyword evidence="1" id="KW-0732">Signal</keyword>
<keyword evidence="3" id="KW-1185">Reference proteome</keyword>
<gene>
    <name evidence="2" type="ORF">J9309_02210</name>
</gene>
<dbReference type="InterPro" id="IPR011990">
    <property type="entry name" value="TPR-like_helical_dom_sf"/>
</dbReference>
<dbReference type="RefSeq" id="WP_230476818.1">
    <property type="nucleotide sequence ID" value="NZ_CP072842.1"/>
</dbReference>
<proteinExistence type="predicted"/>
<evidence type="ECO:0000313" key="3">
    <source>
        <dbReference type="Proteomes" id="UP000672011"/>
    </source>
</evidence>
<reference evidence="3" key="2">
    <citation type="submission" date="2021-04" db="EMBL/GenBank/DDBJ databases">
        <title>Taxonomy of Flavobacteriaceae bacterium ZY171143.</title>
        <authorList>
            <person name="Li F."/>
        </authorList>
    </citation>
    <scope>NUCLEOTIDE SEQUENCE [LARGE SCALE GENOMIC DNA]</scope>
    <source>
        <strain evidence="3">ZY171143</strain>
    </source>
</reference>